<keyword evidence="1" id="KW-0175">Coiled coil</keyword>
<organism evidence="2">
    <name type="scientific">candidate division WOR-3 bacterium</name>
    <dbReference type="NCBI Taxonomy" id="2052148"/>
    <lineage>
        <taxon>Bacteria</taxon>
        <taxon>Bacteria division WOR-3</taxon>
    </lineage>
</organism>
<dbReference type="EMBL" id="DTDP01000186">
    <property type="protein sequence ID" value="HGK54178.1"/>
    <property type="molecule type" value="Genomic_DNA"/>
</dbReference>
<dbReference type="AlphaFoldDB" id="A0A7V4E2I2"/>
<sequence length="91" mass="10811">MRKILKLFYLIFVLILLWNLFFDKRGIISYIKLQKNKNELIQKIEELKARKIVLIHKKNFIQSSEGLKVLLALRCGKIQILKEEKIGSKNN</sequence>
<proteinExistence type="predicted"/>
<protein>
    <recommendedName>
        <fullName evidence="3">Septum formation initiator family protein</fullName>
    </recommendedName>
</protein>
<name>A0A7V4E2I2_UNCW3</name>
<feature type="coiled-coil region" evidence="1">
    <location>
        <begin position="30"/>
        <end position="57"/>
    </location>
</feature>
<evidence type="ECO:0008006" key="3">
    <source>
        <dbReference type="Google" id="ProtNLM"/>
    </source>
</evidence>
<reference evidence="2" key="1">
    <citation type="journal article" date="2020" name="mSystems">
        <title>Genome- and Community-Level Interaction Insights into Carbon Utilization and Element Cycling Functions of Hydrothermarchaeota in Hydrothermal Sediment.</title>
        <authorList>
            <person name="Zhou Z."/>
            <person name="Liu Y."/>
            <person name="Xu W."/>
            <person name="Pan J."/>
            <person name="Luo Z.H."/>
            <person name="Li M."/>
        </authorList>
    </citation>
    <scope>NUCLEOTIDE SEQUENCE [LARGE SCALE GENOMIC DNA]</scope>
    <source>
        <strain evidence="2">SpSt-695</strain>
    </source>
</reference>
<comment type="caution">
    <text evidence="2">The sequence shown here is derived from an EMBL/GenBank/DDBJ whole genome shotgun (WGS) entry which is preliminary data.</text>
</comment>
<gene>
    <name evidence="2" type="ORF">ENU72_04050</name>
</gene>
<evidence type="ECO:0000313" key="2">
    <source>
        <dbReference type="EMBL" id="HGK54178.1"/>
    </source>
</evidence>
<accession>A0A7V4E2I2</accession>
<evidence type="ECO:0000256" key="1">
    <source>
        <dbReference type="SAM" id="Coils"/>
    </source>
</evidence>